<dbReference type="InterPro" id="IPR035952">
    <property type="entry name" value="Rhomboid-like_sf"/>
</dbReference>
<dbReference type="Proteomes" id="UP000596902">
    <property type="component" value="Unassembled WGS sequence"/>
</dbReference>
<proteinExistence type="inferred from homology"/>
<keyword evidence="5 8" id="KW-1133">Transmembrane helix</keyword>
<feature type="compositionally biased region" description="Polar residues" evidence="7">
    <location>
        <begin position="661"/>
        <end position="676"/>
    </location>
</feature>
<reference evidence="10" key="2">
    <citation type="submission" date="2020-08" db="EMBL/GenBank/DDBJ databases">
        <title>Draft Genome Sequence of Cumin Blight Pathogen Alternaria burnsii.</title>
        <authorList>
            <person name="Feng Z."/>
        </authorList>
    </citation>
    <scope>NUCLEOTIDE SEQUENCE</scope>
    <source>
        <strain evidence="10">CBS107.38</strain>
    </source>
</reference>
<evidence type="ECO:0000259" key="9">
    <source>
        <dbReference type="Pfam" id="PF01694"/>
    </source>
</evidence>
<evidence type="ECO:0000256" key="8">
    <source>
        <dbReference type="SAM" id="Phobius"/>
    </source>
</evidence>
<feature type="transmembrane region" description="Helical" evidence="8">
    <location>
        <begin position="87"/>
        <end position="108"/>
    </location>
</feature>
<feature type="compositionally biased region" description="Basic and acidic residues" evidence="7">
    <location>
        <begin position="677"/>
        <end position="690"/>
    </location>
</feature>
<evidence type="ECO:0000256" key="2">
    <source>
        <dbReference type="ARBA" id="ARBA00009045"/>
    </source>
</evidence>
<dbReference type="SUPFAM" id="SSF144091">
    <property type="entry name" value="Rhomboid-like"/>
    <property type="match status" value="1"/>
</dbReference>
<sequence length="855" mass="94685">MFAYKIAGPSLRCACYASQPPAISVFRPTVSRLRYLSQQRAQYAQLRSEAPRPNNEQPPIPEEVLRRAVDDGSDNTYTQFPKVKVRYFIPAIWALSVSGGIFYGLAYLEAKSELKSKPASGGGWLQASQWSTKQRGPPTPTEVVTGAWTNLDPISRVTYGIIGANSGIHLSSFLLPRAWETLWHLPARNVNYTQFTSMFVHGGALHFFVNMYFLNNFMAPVGYSRLFEGSPYHTLSFYLSAGVLSGFAQHWTTLSTRIPFHRRPIPEIFIRSGGASGALFGILGVFCMQYPHAGLGILFVPVHFDAQYVLPAILLFDLVGIIRGYSFVNFGHAAHFAGGMLGVAYSYFDGKTNLWKPLESSKSAQEHIFHIYTNTLSILDGSMQANISSNSVTIALEPGDGSHVPFELSSRMRRRCFVLSAIPPGAILRSVQFEPFRAVMNYLDSGECSPIFTGLAEGNASLLLFAQTWVLAAQLGLTGLQNDLMTMMIGIHTNIINGRGTDLDVQYTTDESLLEAFQHLRDQIGRNSHAENFLICFAGRTAPSISKLERNLNTAKTDLAIRNEILAEARSFSPDPIKNQPEMFFVNDRRRPSYPQLEIQPNKTGSDNGCWTSTHTTHPIDVNDADRPQLTKTFGGFGNGIQKHSSKMPKHKYHVGHPRSPDSTHTLLRSSFSNQPDEARDPRVRIHVGDPDEPNLSYPSQGVDNHNGDLSASTVGHDGVLHLDRPPSLPLPSALPPLSSPSPPSASLKCPRPPVSSHTHLPSHRSFVGSQDRRLEAPCVIQVFQYNNKAHDNAYRIKNESESTVAAQVQGRGKGRDRTVRAVANSDGQGHKLTKQRKGRRYKWFSLLTCGSKHY</sequence>
<dbReference type="RefSeq" id="XP_038790634.1">
    <property type="nucleotide sequence ID" value="XM_038927342.1"/>
</dbReference>
<organism evidence="10 11">
    <name type="scientific">Alternaria burnsii</name>
    <dbReference type="NCBI Taxonomy" id="1187904"/>
    <lineage>
        <taxon>Eukaryota</taxon>
        <taxon>Fungi</taxon>
        <taxon>Dikarya</taxon>
        <taxon>Ascomycota</taxon>
        <taxon>Pezizomycotina</taxon>
        <taxon>Dothideomycetes</taxon>
        <taxon>Pleosporomycetidae</taxon>
        <taxon>Pleosporales</taxon>
        <taxon>Pleosporineae</taxon>
        <taxon>Pleosporaceae</taxon>
        <taxon>Alternaria</taxon>
        <taxon>Alternaria sect. Alternaria</taxon>
    </lineage>
</organism>
<dbReference type="InterPro" id="IPR022764">
    <property type="entry name" value="Peptidase_S54_rhomboid_dom"/>
</dbReference>
<dbReference type="PANTHER" id="PTHR43731">
    <property type="entry name" value="RHOMBOID PROTEASE"/>
    <property type="match status" value="1"/>
</dbReference>
<evidence type="ECO:0000313" key="11">
    <source>
        <dbReference type="Proteomes" id="UP000596902"/>
    </source>
</evidence>
<evidence type="ECO:0000256" key="5">
    <source>
        <dbReference type="ARBA" id="ARBA00022989"/>
    </source>
</evidence>
<feature type="domain" description="Peptidase S54 rhomboid" evidence="9">
    <location>
        <begin position="192"/>
        <end position="349"/>
    </location>
</feature>
<evidence type="ECO:0000256" key="6">
    <source>
        <dbReference type="ARBA" id="ARBA00023136"/>
    </source>
</evidence>
<feature type="transmembrane region" description="Helical" evidence="8">
    <location>
        <begin position="235"/>
        <end position="256"/>
    </location>
</feature>
<keyword evidence="4" id="KW-0378">Hydrolase</keyword>
<dbReference type="PANTHER" id="PTHR43731:SF14">
    <property type="entry name" value="PRESENILIN-ASSOCIATED RHOMBOID-LIKE PROTEIN, MITOCHONDRIAL"/>
    <property type="match status" value="1"/>
</dbReference>
<reference evidence="10" key="1">
    <citation type="submission" date="2020-01" db="EMBL/GenBank/DDBJ databases">
        <authorList>
            <person name="Feng Z.H.Z."/>
        </authorList>
    </citation>
    <scope>NUCLEOTIDE SEQUENCE</scope>
    <source>
        <strain evidence="10">CBS107.38</strain>
    </source>
</reference>
<comment type="similarity">
    <text evidence="2">Belongs to the peptidase S54 family.</text>
</comment>
<keyword evidence="6 8" id="KW-0472">Membrane</keyword>
<dbReference type="AlphaFoldDB" id="A0A8H7EJT2"/>
<feature type="transmembrane region" description="Helical" evidence="8">
    <location>
        <begin position="327"/>
        <end position="348"/>
    </location>
</feature>
<evidence type="ECO:0000313" key="10">
    <source>
        <dbReference type="EMBL" id="KAF7680644.1"/>
    </source>
</evidence>
<name>A0A8H7EJT2_9PLEO</name>
<dbReference type="GeneID" id="62200520"/>
<comment type="subcellular location">
    <subcellularLocation>
        <location evidence="1">Membrane</location>
        <topology evidence="1">Multi-pass membrane protein</topology>
    </subcellularLocation>
</comment>
<evidence type="ECO:0000256" key="4">
    <source>
        <dbReference type="ARBA" id="ARBA00022801"/>
    </source>
</evidence>
<gene>
    <name evidence="10" type="ORF">GT037_002295</name>
</gene>
<dbReference type="GO" id="GO:0006465">
    <property type="term" value="P:signal peptide processing"/>
    <property type="evidence" value="ECO:0007669"/>
    <property type="project" value="TreeGrafter"/>
</dbReference>
<protein>
    <recommendedName>
        <fullName evidence="9">Peptidase S54 rhomboid domain-containing protein</fullName>
    </recommendedName>
</protein>
<dbReference type="InterPro" id="IPR050925">
    <property type="entry name" value="Rhomboid_protease_S54"/>
</dbReference>
<comment type="caution">
    <text evidence="10">The sequence shown here is derived from an EMBL/GenBank/DDBJ whole genome shotgun (WGS) entry which is preliminary data.</text>
</comment>
<keyword evidence="3 8" id="KW-0812">Transmembrane</keyword>
<dbReference type="Pfam" id="PF01694">
    <property type="entry name" value="Rhomboid"/>
    <property type="match status" value="1"/>
</dbReference>
<dbReference type="EMBL" id="JAAABM010000002">
    <property type="protein sequence ID" value="KAF7680644.1"/>
    <property type="molecule type" value="Genomic_DNA"/>
</dbReference>
<evidence type="ECO:0000256" key="7">
    <source>
        <dbReference type="SAM" id="MobiDB-lite"/>
    </source>
</evidence>
<evidence type="ECO:0000256" key="1">
    <source>
        <dbReference type="ARBA" id="ARBA00004141"/>
    </source>
</evidence>
<feature type="compositionally biased region" description="Pro residues" evidence="7">
    <location>
        <begin position="727"/>
        <end position="744"/>
    </location>
</feature>
<feature type="transmembrane region" description="Helical" evidence="8">
    <location>
        <begin position="195"/>
        <end position="215"/>
    </location>
</feature>
<evidence type="ECO:0000256" key="3">
    <source>
        <dbReference type="ARBA" id="ARBA00022692"/>
    </source>
</evidence>
<dbReference type="GO" id="GO:0004252">
    <property type="term" value="F:serine-type endopeptidase activity"/>
    <property type="evidence" value="ECO:0007669"/>
    <property type="project" value="InterPro"/>
</dbReference>
<feature type="compositionally biased region" description="Basic residues" evidence="7">
    <location>
        <begin position="644"/>
        <end position="657"/>
    </location>
</feature>
<feature type="transmembrane region" description="Helical" evidence="8">
    <location>
        <begin position="268"/>
        <end position="291"/>
    </location>
</feature>
<feature type="transmembrane region" description="Helical" evidence="8">
    <location>
        <begin position="297"/>
        <end position="320"/>
    </location>
</feature>
<keyword evidence="11" id="KW-1185">Reference proteome</keyword>
<feature type="compositionally biased region" description="Polar residues" evidence="7">
    <location>
        <begin position="697"/>
        <end position="714"/>
    </location>
</feature>
<dbReference type="GO" id="GO:0016020">
    <property type="term" value="C:membrane"/>
    <property type="evidence" value="ECO:0007669"/>
    <property type="project" value="UniProtKB-SubCell"/>
</dbReference>
<dbReference type="Gene3D" id="1.20.1540.10">
    <property type="entry name" value="Rhomboid-like"/>
    <property type="match status" value="1"/>
</dbReference>
<accession>A0A8H7EJT2</accession>
<feature type="region of interest" description="Disordered" evidence="7">
    <location>
        <begin position="642"/>
        <end position="769"/>
    </location>
</feature>